<reference evidence="1 2" key="1">
    <citation type="submission" date="2023-09" db="EMBL/GenBank/DDBJ databases">
        <authorList>
            <person name="Rey-Velasco X."/>
        </authorList>
    </citation>
    <scope>NUCLEOTIDE SEQUENCE [LARGE SCALE GENOMIC DNA]</scope>
    <source>
        <strain evidence="1 2">W409</strain>
    </source>
</reference>
<name>A0AAW8RAC8_9ALTE</name>
<organism evidence="1 2">
    <name type="scientific">Brumicola blandensis</name>
    <dbReference type="NCBI Taxonomy" id="3075611"/>
    <lineage>
        <taxon>Bacteria</taxon>
        <taxon>Pseudomonadati</taxon>
        <taxon>Pseudomonadota</taxon>
        <taxon>Gammaproteobacteria</taxon>
        <taxon>Alteromonadales</taxon>
        <taxon>Alteromonadaceae</taxon>
        <taxon>Brumicola</taxon>
    </lineage>
</organism>
<dbReference type="AlphaFoldDB" id="A0AAW8RAC8"/>
<protein>
    <recommendedName>
        <fullName evidence="3">HD-GYP domain-containing protein</fullName>
    </recommendedName>
</protein>
<dbReference type="RefSeq" id="WP_311362904.1">
    <property type="nucleotide sequence ID" value="NZ_JAVRIE010000007.1"/>
</dbReference>
<proteinExistence type="predicted"/>
<keyword evidence="2" id="KW-1185">Reference proteome</keyword>
<evidence type="ECO:0000313" key="2">
    <source>
        <dbReference type="Proteomes" id="UP001249020"/>
    </source>
</evidence>
<evidence type="ECO:0000313" key="1">
    <source>
        <dbReference type="EMBL" id="MDT0584143.1"/>
    </source>
</evidence>
<accession>A0AAW8RAC8</accession>
<dbReference type="EMBL" id="JAVRIE010000007">
    <property type="protein sequence ID" value="MDT0584143.1"/>
    <property type="molecule type" value="Genomic_DNA"/>
</dbReference>
<sequence length="482" mass="55114">MHGTVGNSKFTQSILDIVNLIDGKSPLQDSLFEEASVFFENQETDQKRLTTLDTEIQRLTKAVQSSNKKTASLSTDALKKAKLKFKKEKDLQEQERLKRLRRVSEIGEKIIRLSESEDWEKTQTSSARMLGTLHLLCPTEGFKVLQTKQRFKPAYKSILAMRLLDKLLDKNQIDSSYISARYDPNARYTDARTELTPFQIDVAIPIITAAIFQDIGLLHPKAQEILKGRDGKRDEYAVLDKETRIELLKTNYKYTLEYVKYGLGMEQYVGNSKPERAEFIAKEEQKLKLTVDLLVGAQKPKNGIGNLIKIPQIYASFIFSAKPDQTLFDLPKAGLLITKAAKQSSLSELAVDSLLKILGHFPQGYGVTYIAENPDGTKSDSFEYAIVVELNPENIFEPVCRIATKNLTFVGNGSTMVIPAKRNLYYPEPRKQLERIDPERLKLILKKLVSNYEERKDLELIPSHWDPHTFFQYEKLQNLWKN</sequence>
<evidence type="ECO:0008006" key="3">
    <source>
        <dbReference type="Google" id="ProtNLM"/>
    </source>
</evidence>
<dbReference type="Proteomes" id="UP001249020">
    <property type="component" value="Unassembled WGS sequence"/>
</dbReference>
<comment type="caution">
    <text evidence="1">The sequence shown here is derived from an EMBL/GenBank/DDBJ whole genome shotgun (WGS) entry which is preliminary data.</text>
</comment>
<gene>
    <name evidence="1" type="ORF">RM544_16465</name>
</gene>